<gene>
    <name evidence="2" type="ORF">AVDCRST_MAG93-7588</name>
</gene>
<evidence type="ECO:0000256" key="1">
    <source>
        <dbReference type="SAM" id="MobiDB-lite"/>
    </source>
</evidence>
<reference evidence="2" key="1">
    <citation type="submission" date="2020-02" db="EMBL/GenBank/DDBJ databases">
        <authorList>
            <person name="Meier V. D."/>
        </authorList>
    </citation>
    <scope>NUCLEOTIDE SEQUENCE</scope>
    <source>
        <strain evidence="2">AVDCRST_MAG93</strain>
    </source>
</reference>
<sequence length="108" mass="11865">MPRWVKVMLLAMGLCFLGVGVLVGVVGTRRGQAHVALLESLRPLSAVAFDDQRAGTNAVVEGAISQRNPIVLRNVVAYIEEEMDVTTDSDGDRSERWRSTDRETPQLV</sequence>
<feature type="region of interest" description="Disordered" evidence="1">
    <location>
        <begin position="84"/>
        <end position="108"/>
    </location>
</feature>
<evidence type="ECO:0000313" key="2">
    <source>
        <dbReference type="EMBL" id="CAA9359724.1"/>
    </source>
</evidence>
<dbReference type="AlphaFoldDB" id="A0A6J4MGY8"/>
<name>A0A6J4MGY8_9CHLR</name>
<dbReference type="EMBL" id="CADCTR010002553">
    <property type="protein sequence ID" value="CAA9359724.1"/>
    <property type="molecule type" value="Genomic_DNA"/>
</dbReference>
<protein>
    <submittedName>
        <fullName evidence="2">Uncharacterized protein</fullName>
    </submittedName>
</protein>
<accession>A0A6J4MGY8</accession>
<organism evidence="2">
    <name type="scientific">uncultured Chloroflexia bacterium</name>
    <dbReference type="NCBI Taxonomy" id="1672391"/>
    <lineage>
        <taxon>Bacteria</taxon>
        <taxon>Bacillati</taxon>
        <taxon>Chloroflexota</taxon>
        <taxon>Chloroflexia</taxon>
        <taxon>environmental samples</taxon>
    </lineage>
</organism>
<proteinExistence type="predicted"/>
<feature type="non-terminal residue" evidence="2">
    <location>
        <position position="108"/>
    </location>
</feature>
<feature type="compositionally biased region" description="Basic and acidic residues" evidence="1">
    <location>
        <begin position="90"/>
        <end position="108"/>
    </location>
</feature>